<dbReference type="GO" id="GO:0035145">
    <property type="term" value="C:exon-exon junction complex"/>
    <property type="evidence" value="ECO:0007669"/>
    <property type="project" value="InterPro"/>
</dbReference>
<comment type="similarity">
    <text evidence="2">Belongs to the mago nashi family.</text>
</comment>
<dbReference type="RefSeq" id="XP_022377976.1">
    <property type="nucleotide sequence ID" value="XM_022522268.1"/>
</dbReference>
<keyword evidence="3" id="KW-0747">Spliceosome</keyword>
<keyword evidence="6" id="KW-1185">Reference proteome</keyword>
<organism evidence="6 7">
    <name type="scientific">Enhydra lutris kenyoni</name>
    <name type="common">northern sea otter</name>
    <dbReference type="NCBI Taxonomy" id="391180"/>
    <lineage>
        <taxon>Eukaryota</taxon>
        <taxon>Metazoa</taxon>
        <taxon>Chordata</taxon>
        <taxon>Craniata</taxon>
        <taxon>Vertebrata</taxon>
        <taxon>Euteleostomi</taxon>
        <taxon>Mammalia</taxon>
        <taxon>Eutheria</taxon>
        <taxon>Laurasiatheria</taxon>
        <taxon>Carnivora</taxon>
        <taxon>Caniformia</taxon>
        <taxon>Musteloidea</taxon>
        <taxon>Mustelidae</taxon>
        <taxon>Lutrinae</taxon>
        <taxon>Enhydra</taxon>
    </lineage>
</organism>
<dbReference type="Pfam" id="PF02792">
    <property type="entry name" value="Mago_nashi"/>
    <property type="match status" value="1"/>
</dbReference>
<gene>
    <name evidence="7" type="primary">LOC111159709</name>
</gene>
<dbReference type="KEGG" id="elk:111159709"/>
<dbReference type="GeneID" id="111159709"/>
<dbReference type="Proteomes" id="UP000248482">
    <property type="component" value="Unplaced"/>
</dbReference>
<comment type="subcellular location">
    <subcellularLocation>
        <location evidence="1">Nucleus</location>
    </subcellularLocation>
</comment>
<dbReference type="STRING" id="391180.A0A2Y9KW59"/>
<evidence type="ECO:0000313" key="7">
    <source>
        <dbReference type="RefSeq" id="XP_022377976.1"/>
    </source>
</evidence>
<evidence type="ECO:0000256" key="3">
    <source>
        <dbReference type="ARBA" id="ARBA00022728"/>
    </source>
</evidence>
<sequence>MASDFHLRYKIELEGKFGHEFLDRKLRYANNSSYRNGVMTRKEAYVHKNIMEELKRIIDDSEITEDDALWPPSDKVGQQELKTVIGEEHISFTPSKTGSLTDVNQSKSPEGLQVFYYLGVPGFSTGYDLRVLRKDGLLSNPFVVTSSNPWYKTNTAKFVKNKSKLQTIGCAVLVCSVYFVGKEEIELAV</sequence>
<dbReference type="GO" id="GO:0051028">
    <property type="term" value="P:mRNA transport"/>
    <property type="evidence" value="ECO:0007669"/>
    <property type="project" value="UniProtKB-KW"/>
</dbReference>
<evidence type="ECO:0000256" key="5">
    <source>
        <dbReference type="ARBA" id="ARBA00023242"/>
    </source>
</evidence>
<keyword evidence="3" id="KW-0507">mRNA processing</keyword>
<evidence type="ECO:0000313" key="6">
    <source>
        <dbReference type="Proteomes" id="UP000248482"/>
    </source>
</evidence>
<name>A0A2Y9KW59_ENHLU</name>
<dbReference type="InterPro" id="IPR004023">
    <property type="entry name" value="Mago_nashi"/>
</dbReference>
<keyword evidence="3" id="KW-0508">mRNA splicing</keyword>
<evidence type="ECO:0000256" key="2">
    <source>
        <dbReference type="ARBA" id="ARBA00009270"/>
    </source>
</evidence>
<dbReference type="PANTHER" id="PTHR12638:SF0">
    <property type="entry name" value="MAGO HOMOLOG, EXON JUNCTION COMPLEX SUBUNIT-RELATED"/>
    <property type="match status" value="1"/>
</dbReference>
<dbReference type="PANTHER" id="PTHR12638">
    <property type="entry name" value="PROTEIN MAGO NASHI HOMOLOG"/>
    <property type="match status" value="1"/>
</dbReference>
<reference evidence="7" key="1">
    <citation type="submission" date="2025-08" db="UniProtKB">
        <authorList>
            <consortium name="RefSeq"/>
        </authorList>
    </citation>
    <scope>IDENTIFICATION</scope>
    <source>
        <tissue evidence="7">Blood</tissue>
    </source>
</reference>
<dbReference type="OrthoDB" id="10320870at2759"/>
<keyword evidence="4" id="KW-0813">Transport</keyword>
<proteinExistence type="inferred from homology"/>
<dbReference type="GO" id="GO:0071013">
    <property type="term" value="C:catalytic step 2 spliceosome"/>
    <property type="evidence" value="ECO:0007669"/>
    <property type="project" value="TreeGrafter"/>
</dbReference>
<accession>A0A2Y9KW59</accession>
<protein>
    <submittedName>
        <fullName evidence="7">Protein mago nashi homolog</fullName>
    </submittedName>
</protein>
<keyword evidence="4" id="KW-0509">mRNA transport</keyword>
<dbReference type="Gene3D" id="3.30.1560.10">
    <property type="entry name" value="Mago nashi"/>
    <property type="match status" value="1"/>
</dbReference>
<evidence type="ECO:0000256" key="4">
    <source>
        <dbReference type="ARBA" id="ARBA00022816"/>
    </source>
</evidence>
<dbReference type="AlphaFoldDB" id="A0A2Y9KW59"/>
<dbReference type="SUPFAM" id="SSF89817">
    <property type="entry name" value="Mago nashi protein"/>
    <property type="match status" value="1"/>
</dbReference>
<keyword evidence="5" id="KW-0539">Nucleus</keyword>
<evidence type="ECO:0000256" key="1">
    <source>
        <dbReference type="ARBA" id="ARBA00004123"/>
    </source>
</evidence>
<dbReference type="InterPro" id="IPR036605">
    <property type="entry name" value="Mago_nashi_sf"/>
</dbReference>
<dbReference type="GO" id="GO:0008380">
    <property type="term" value="P:RNA splicing"/>
    <property type="evidence" value="ECO:0007669"/>
    <property type="project" value="InterPro"/>
</dbReference>